<comment type="caution">
    <text evidence="1">The sequence shown here is derived from an EMBL/GenBank/DDBJ whole genome shotgun (WGS) entry which is preliminary data.</text>
</comment>
<dbReference type="Proteomes" id="UP000176867">
    <property type="component" value="Unassembled WGS sequence"/>
</dbReference>
<sequence length="196" mass="22777">MERLNNFFNIGWIHNLPSVFVVEDRTTIDCLRNEKTEPWVVGWSDRRKVFLLSREKMKTESAREYSIDEYNALLAHELCHLFFNSSTNGVRTPIWLNEGLSGYVSGDIQFKEKPKSFSSFLEFFNKDGAEVYDESAFAIKVLIDAFGKEKILELLQKIKETSGNMTKGKFDDLFKEVYGFEPTYDAFNDLTSPKDY</sequence>
<dbReference type="EMBL" id="MFMU01000003">
    <property type="protein sequence ID" value="OGG93934.1"/>
    <property type="molecule type" value="Genomic_DNA"/>
</dbReference>
<evidence type="ECO:0008006" key="3">
    <source>
        <dbReference type="Google" id="ProtNLM"/>
    </source>
</evidence>
<gene>
    <name evidence="1" type="ORF">A2609_02185</name>
</gene>
<protein>
    <recommendedName>
        <fullName evidence="3">Peptidase MA-like domain-containing protein</fullName>
    </recommendedName>
</protein>
<evidence type="ECO:0000313" key="2">
    <source>
        <dbReference type="Proteomes" id="UP000176867"/>
    </source>
</evidence>
<accession>A0A1F6G740</accession>
<name>A0A1F6G740_9BACT</name>
<reference evidence="1 2" key="1">
    <citation type="journal article" date="2016" name="Nat. Commun.">
        <title>Thousands of microbial genomes shed light on interconnected biogeochemical processes in an aquifer system.</title>
        <authorList>
            <person name="Anantharaman K."/>
            <person name="Brown C.T."/>
            <person name="Hug L.A."/>
            <person name="Sharon I."/>
            <person name="Castelle C.J."/>
            <person name="Probst A.J."/>
            <person name="Thomas B.C."/>
            <person name="Singh A."/>
            <person name="Wilkins M.J."/>
            <person name="Karaoz U."/>
            <person name="Brodie E.L."/>
            <person name="Williams K.H."/>
            <person name="Hubbard S.S."/>
            <person name="Banfield J.F."/>
        </authorList>
    </citation>
    <scope>NUCLEOTIDE SEQUENCE [LARGE SCALE GENOMIC DNA]</scope>
</reference>
<organism evidence="1 2">
    <name type="scientific">Candidatus Kaiserbacteria bacterium RIFOXYD1_FULL_47_14</name>
    <dbReference type="NCBI Taxonomy" id="1798533"/>
    <lineage>
        <taxon>Bacteria</taxon>
        <taxon>Candidatus Kaiseribacteriota</taxon>
    </lineage>
</organism>
<proteinExistence type="predicted"/>
<dbReference type="AlphaFoldDB" id="A0A1F6G740"/>
<evidence type="ECO:0000313" key="1">
    <source>
        <dbReference type="EMBL" id="OGG93934.1"/>
    </source>
</evidence>